<evidence type="ECO:0000256" key="1">
    <source>
        <dbReference type="SAM" id="Phobius"/>
    </source>
</evidence>
<protein>
    <submittedName>
        <fullName evidence="2">Uncharacterized protein</fullName>
    </submittedName>
</protein>
<feature type="transmembrane region" description="Helical" evidence="1">
    <location>
        <begin position="138"/>
        <end position="157"/>
    </location>
</feature>
<feature type="transmembrane region" description="Helical" evidence="1">
    <location>
        <begin position="106"/>
        <end position="126"/>
    </location>
</feature>
<accession>A0A7S1WPB1</accession>
<organism evidence="2">
    <name type="scientific">Alexandrium catenella</name>
    <name type="common">Red tide dinoflagellate</name>
    <name type="synonym">Gonyaulax catenella</name>
    <dbReference type="NCBI Taxonomy" id="2925"/>
    <lineage>
        <taxon>Eukaryota</taxon>
        <taxon>Sar</taxon>
        <taxon>Alveolata</taxon>
        <taxon>Dinophyceae</taxon>
        <taxon>Gonyaulacales</taxon>
        <taxon>Pyrocystaceae</taxon>
        <taxon>Alexandrium</taxon>
    </lineage>
</organism>
<sequence length="197" mass="21882">MAPHYSTEDDAVKGNSGLLILPCFPCFPIVNGAELDKRETKMCRHFCGKIQDVADESTSLTSFAVVDFFTFGEATRTKGEVTDELKKAVHEVVPGVIQRAARRFHVGFWLSLSIIVVIIVVCRHSGAATCWPCRTGFFWVSWILLPIITYLTVRPVLGQIQAEMEAAGRRAEKIVEDKIPDAVIAYSEYLPESCAVM</sequence>
<name>A0A7S1WPB1_ALECA</name>
<dbReference type="EMBL" id="HBGE01094123">
    <property type="protein sequence ID" value="CAD9179246.1"/>
    <property type="molecule type" value="Transcribed_RNA"/>
</dbReference>
<reference evidence="2" key="1">
    <citation type="submission" date="2021-01" db="EMBL/GenBank/DDBJ databases">
        <authorList>
            <person name="Corre E."/>
            <person name="Pelletier E."/>
            <person name="Niang G."/>
            <person name="Scheremetjew M."/>
            <person name="Finn R."/>
            <person name="Kale V."/>
            <person name="Holt S."/>
            <person name="Cochrane G."/>
            <person name="Meng A."/>
            <person name="Brown T."/>
            <person name="Cohen L."/>
        </authorList>
    </citation>
    <scope>NUCLEOTIDE SEQUENCE</scope>
    <source>
        <strain evidence="2">OF101</strain>
    </source>
</reference>
<gene>
    <name evidence="2" type="ORF">ACAT0790_LOCUS56018</name>
</gene>
<keyword evidence="1" id="KW-0812">Transmembrane</keyword>
<proteinExistence type="predicted"/>
<keyword evidence="1" id="KW-0472">Membrane</keyword>
<evidence type="ECO:0000313" key="2">
    <source>
        <dbReference type="EMBL" id="CAD9179246.1"/>
    </source>
</evidence>
<keyword evidence="1" id="KW-1133">Transmembrane helix</keyword>
<dbReference type="AlphaFoldDB" id="A0A7S1WPB1"/>